<dbReference type="Proteomes" id="UP001148629">
    <property type="component" value="Unassembled WGS sequence"/>
</dbReference>
<protein>
    <submittedName>
        <fullName evidence="1">Uncharacterized protein</fullName>
    </submittedName>
</protein>
<comment type="caution">
    <text evidence="1">The sequence shown here is derived from an EMBL/GenBank/DDBJ whole genome shotgun (WGS) entry which is preliminary data.</text>
</comment>
<evidence type="ECO:0000313" key="2">
    <source>
        <dbReference type="Proteomes" id="UP001148629"/>
    </source>
</evidence>
<dbReference type="EMBL" id="JANRMS010001073">
    <property type="protein sequence ID" value="KAJ3531337.1"/>
    <property type="molecule type" value="Genomic_DNA"/>
</dbReference>
<reference evidence="1" key="1">
    <citation type="submission" date="2022-08" db="EMBL/GenBank/DDBJ databases">
        <title>Genome Sequence of Fusarium decemcellulare.</title>
        <authorList>
            <person name="Buettner E."/>
        </authorList>
    </citation>
    <scope>NUCLEOTIDE SEQUENCE</scope>
    <source>
        <strain evidence="1">Babe19</strain>
    </source>
</reference>
<sequence>MLPSRADSVHRPSDKIAPAQEEDTKVGVIEDGGEVFHEGEYRALGWIRTAIILMKLCFATGVLAIPSTFGIIGYGPGIILLVCWGAMTTYYAYVMYIFRMRYAGVHNIADAAGLMGGPIAREVAGGLFILTWTLASGAGFIGLAQGFQVLSSRHVCKVVWTLVAAICTALVASIQTLGRLAILTWIGFASLFTAVFIVVVGVTQVERPAAAPQEGPFDTAVVSIGTPTFVPGLVAAINIFAAYGSTPTFMPVIAEMKAPKAFTKALFSSQALLVSCYISFALVVYLYCGQYVASPSLGSAGGLLEKIAYGISIPGFIMTSTLWVHLAAKCVSNLQLKRKVP</sequence>
<keyword evidence="2" id="KW-1185">Reference proteome</keyword>
<gene>
    <name evidence="1" type="ORF">NM208_g8922</name>
</gene>
<accession>A0ACC1S3S1</accession>
<organism evidence="1 2">
    <name type="scientific">Fusarium decemcellulare</name>
    <dbReference type="NCBI Taxonomy" id="57161"/>
    <lineage>
        <taxon>Eukaryota</taxon>
        <taxon>Fungi</taxon>
        <taxon>Dikarya</taxon>
        <taxon>Ascomycota</taxon>
        <taxon>Pezizomycotina</taxon>
        <taxon>Sordariomycetes</taxon>
        <taxon>Hypocreomycetidae</taxon>
        <taxon>Hypocreales</taxon>
        <taxon>Nectriaceae</taxon>
        <taxon>Fusarium</taxon>
        <taxon>Fusarium decemcellulare species complex</taxon>
    </lineage>
</organism>
<evidence type="ECO:0000313" key="1">
    <source>
        <dbReference type="EMBL" id="KAJ3531337.1"/>
    </source>
</evidence>
<name>A0ACC1S3S1_9HYPO</name>
<proteinExistence type="predicted"/>